<evidence type="ECO:0000313" key="6">
    <source>
        <dbReference type="EMBL" id="TMW12491.1"/>
    </source>
</evidence>
<name>A0ABY2XKD5_9GAMM</name>
<dbReference type="EMBL" id="VCQT01000033">
    <property type="protein sequence ID" value="TMW12491.1"/>
    <property type="molecule type" value="Genomic_DNA"/>
</dbReference>
<sequence>MSTYQGGCLCGKVRYQIRGPFHQFHLCHCSRCRRFSGTAHAANLLVPPDHLEWLEGESLVRRFDLPGAKFFARAFCTECGSMVPHARQDGSLAVVPAGGLDQSPEMDPNDHIFWDDRADWYEHGLGAKKYPQGPQG</sequence>
<protein>
    <submittedName>
        <fullName evidence="6">GFA family protein</fullName>
    </submittedName>
</protein>
<keyword evidence="3" id="KW-0862">Zinc</keyword>
<dbReference type="SUPFAM" id="SSF51316">
    <property type="entry name" value="Mss4-like"/>
    <property type="match status" value="1"/>
</dbReference>
<feature type="domain" description="CENP-V/GFA" evidence="5">
    <location>
        <begin position="4"/>
        <end position="115"/>
    </location>
</feature>
<accession>A0ABY2XKD5</accession>
<comment type="caution">
    <text evidence="6">The sequence shown here is derived from an EMBL/GenBank/DDBJ whole genome shotgun (WGS) entry which is preliminary data.</text>
</comment>
<dbReference type="PANTHER" id="PTHR33337:SF40">
    <property type="entry name" value="CENP-V_GFA DOMAIN-CONTAINING PROTEIN-RELATED"/>
    <property type="match status" value="1"/>
</dbReference>
<reference evidence="6 7" key="1">
    <citation type="submission" date="2019-05" db="EMBL/GenBank/DDBJ databases">
        <title>Genome of Alcanivorax gelatiniphagus, an oil degrading marine bacteria.</title>
        <authorList>
            <person name="Kwon K.K."/>
        </authorList>
    </citation>
    <scope>NUCLEOTIDE SEQUENCE [LARGE SCALE GENOMIC DNA]</scope>
    <source>
        <strain evidence="6 7">MEBiC 08158</strain>
    </source>
</reference>
<organism evidence="6 7">
    <name type="scientific">Alloalcanivorax gelatiniphagus</name>
    <dbReference type="NCBI Taxonomy" id="1194167"/>
    <lineage>
        <taxon>Bacteria</taxon>
        <taxon>Pseudomonadati</taxon>
        <taxon>Pseudomonadota</taxon>
        <taxon>Gammaproteobacteria</taxon>
        <taxon>Oceanospirillales</taxon>
        <taxon>Alcanivoracaceae</taxon>
        <taxon>Alloalcanivorax</taxon>
    </lineage>
</organism>
<gene>
    <name evidence="6" type="ORF">FGS76_10355</name>
</gene>
<evidence type="ECO:0000313" key="7">
    <source>
        <dbReference type="Proteomes" id="UP000739180"/>
    </source>
</evidence>
<keyword evidence="2" id="KW-0479">Metal-binding</keyword>
<evidence type="ECO:0000256" key="3">
    <source>
        <dbReference type="ARBA" id="ARBA00022833"/>
    </source>
</evidence>
<dbReference type="InterPro" id="IPR006913">
    <property type="entry name" value="CENP-V/GFA"/>
</dbReference>
<dbReference type="Gene3D" id="3.90.1590.10">
    <property type="entry name" value="glutathione-dependent formaldehyde- activating enzyme (gfa)"/>
    <property type="match status" value="1"/>
</dbReference>
<dbReference type="PROSITE" id="PS51891">
    <property type="entry name" value="CENP_V_GFA"/>
    <property type="match status" value="1"/>
</dbReference>
<keyword evidence="4" id="KW-0456">Lyase</keyword>
<dbReference type="RefSeq" id="WP_138772566.1">
    <property type="nucleotide sequence ID" value="NZ_JBHSSX010000055.1"/>
</dbReference>
<evidence type="ECO:0000259" key="5">
    <source>
        <dbReference type="PROSITE" id="PS51891"/>
    </source>
</evidence>
<dbReference type="InterPro" id="IPR011057">
    <property type="entry name" value="Mss4-like_sf"/>
</dbReference>
<dbReference type="Pfam" id="PF04828">
    <property type="entry name" value="GFA"/>
    <property type="match status" value="1"/>
</dbReference>
<dbReference type="PANTHER" id="PTHR33337">
    <property type="entry name" value="GFA DOMAIN-CONTAINING PROTEIN"/>
    <property type="match status" value="1"/>
</dbReference>
<evidence type="ECO:0000256" key="4">
    <source>
        <dbReference type="ARBA" id="ARBA00023239"/>
    </source>
</evidence>
<keyword evidence="7" id="KW-1185">Reference proteome</keyword>
<comment type="similarity">
    <text evidence="1">Belongs to the Gfa family.</text>
</comment>
<evidence type="ECO:0000256" key="2">
    <source>
        <dbReference type="ARBA" id="ARBA00022723"/>
    </source>
</evidence>
<proteinExistence type="inferred from homology"/>
<evidence type="ECO:0000256" key="1">
    <source>
        <dbReference type="ARBA" id="ARBA00005495"/>
    </source>
</evidence>
<dbReference type="Proteomes" id="UP000739180">
    <property type="component" value="Unassembled WGS sequence"/>
</dbReference>